<dbReference type="Pfam" id="PF01154">
    <property type="entry name" value="HMG_CoA_synt_N"/>
    <property type="match status" value="1"/>
</dbReference>
<keyword evidence="3" id="KW-0414">Isoprene biosynthesis</keyword>
<sequence>MFFSIGYTGRDLITCTLPGGTKGGRMVSVGIDDIAIHFPRLYFDMEDFAKLRGADFGKLNRGLGLAAMAIPDVHEDTATMGANAVRRLIDRNGMDPSTIGRIYLGTESALDGSKPTATYIMDMLEQRYAPIHGKDCFRNCDVVDLTFACIGAVDAMHNTLDWVARGGEDKARVGIVVFADNAKYDLGSSGEYTQGAGGGAILIRHNPRLLEIPDIWGISTMPVHDFFKPRREVDTRTIVENVLDLARESGEKVREGLAERILKHLPRSSKKDDVMFENPTLQIHKDTPVFDGQYSNRCYSESVKQAFINFRFKAIREGRYDPEADEILTEQWSRIIVHLPYAFQGKRMFPDVFRHDRRHLPMWEGIVSKIGPEPFPEDFPDTPEGLEEFEKANDSYRRLISKTAEFKQFVDERIEKTTRASSLIGNQYTGSIFLALMSSMESDYIENVDMTGEKLGLCGYGSGAKAKVFEGEVQPQWREIASRFHLFERLSSRHPINKTVYEALHRGSRKRSVVKPSDEFALVAIGGEGQLEGQREYRWVE</sequence>
<dbReference type="GO" id="GO:0006084">
    <property type="term" value="P:acetyl-CoA metabolic process"/>
    <property type="evidence" value="ECO:0007669"/>
    <property type="project" value="InterPro"/>
</dbReference>
<dbReference type="InterPro" id="IPR013746">
    <property type="entry name" value="HMG_CoA_synt_C_dom"/>
</dbReference>
<evidence type="ECO:0000256" key="3">
    <source>
        <dbReference type="ARBA" id="ARBA00023229"/>
    </source>
</evidence>
<dbReference type="AlphaFoldDB" id="A0A075G1V9"/>
<feature type="domain" description="Hydroxymethylglutaryl-coenzyme A synthase N-terminal" evidence="5">
    <location>
        <begin position="28"/>
        <end position="204"/>
    </location>
</feature>
<comment type="similarity">
    <text evidence="1">Belongs to the thiolase-like superfamily. HMG-CoA synthase family.</text>
</comment>
<evidence type="ECO:0000256" key="2">
    <source>
        <dbReference type="ARBA" id="ARBA00022679"/>
    </source>
</evidence>
<dbReference type="EC" id="2.3.3.10" evidence="7"/>
<feature type="domain" description="Hydroxymethylglutaryl-coenzyme A synthase C-terminal" evidence="6">
    <location>
        <begin position="283"/>
        <end position="503"/>
    </location>
</feature>
<evidence type="ECO:0000313" key="7">
    <source>
        <dbReference type="EMBL" id="AIE97469.1"/>
    </source>
</evidence>
<protein>
    <submittedName>
        <fullName evidence="7">Hydroxymethylglutaryl-CoA synthase</fullName>
        <ecNumber evidence="7">2.3.3.10</ecNumber>
    </submittedName>
</protein>
<reference evidence="7" key="1">
    <citation type="journal article" date="2014" name="Genome Biol. Evol.">
        <title>Pangenome evidence for extensive interdomain horizontal transfer affecting lineage core and shell genes in uncultured planktonic thaumarchaeota and euryarchaeota.</title>
        <authorList>
            <person name="Deschamps P."/>
            <person name="Zivanovic Y."/>
            <person name="Moreira D."/>
            <person name="Rodriguez-Valera F."/>
            <person name="Lopez-Garcia P."/>
        </authorList>
    </citation>
    <scope>NUCLEOTIDE SEQUENCE</scope>
</reference>
<evidence type="ECO:0000259" key="6">
    <source>
        <dbReference type="Pfam" id="PF08540"/>
    </source>
</evidence>
<keyword evidence="2 7" id="KW-0808">Transferase</keyword>
<proteinExistence type="inferred from homology"/>
<dbReference type="CDD" id="cd00827">
    <property type="entry name" value="init_cond_enzymes"/>
    <property type="match status" value="1"/>
</dbReference>
<dbReference type="GO" id="GO:0010142">
    <property type="term" value="P:farnesyl diphosphate biosynthetic process, mevalonate pathway"/>
    <property type="evidence" value="ECO:0007669"/>
    <property type="project" value="InterPro"/>
</dbReference>
<keyword evidence="4 7" id="KW-0012">Acyltransferase</keyword>
<name>A0A075G1V9_9EURY</name>
<evidence type="ECO:0000259" key="5">
    <source>
        <dbReference type="Pfam" id="PF01154"/>
    </source>
</evidence>
<dbReference type="InterPro" id="IPR016039">
    <property type="entry name" value="Thiolase-like"/>
</dbReference>
<dbReference type="GO" id="GO:0004421">
    <property type="term" value="F:hydroxymethylglutaryl-CoA synthase activity"/>
    <property type="evidence" value="ECO:0007669"/>
    <property type="project" value="UniProtKB-EC"/>
</dbReference>
<dbReference type="PANTHER" id="PTHR43323:SF2">
    <property type="entry name" value="HYDROXYMETHYLGLUTARYL-COA SYNTHASE"/>
    <property type="match status" value="1"/>
</dbReference>
<dbReference type="PANTHER" id="PTHR43323">
    <property type="entry name" value="3-HYDROXY-3-METHYLGLUTARYL COENZYME A SYNTHASE"/>
    <property type="match status" value="1"/>
</dbReference>
<dbReference type="SUPFAM" id="SSF53901">
    <property type="entry name" value="Thiolase-like"/>
    <property type="match status" value="2"/>
</dbReference>
<accession>A0A075G1V9</accession>
<dbReference type="InterPro" id="IPR013528">
    <property type="entry name" value="HMG_CoA_synth_N"/>
</dbReference>
<dbReference type="Gene3D" id="3.40.47.10">
    <property type="match status" value="1"/>
</dbReference>
<evidence type="ECO:0000256" key="4">
    <source>
        <dbReference type="ARBA" id="ARBA00023315"/>
    </source>
</evidence>
<dbReference type="EMBL" id="KF900508">
    <property type="protein sequence ID" value="AIE97469.1"/>
    <property type="molecule type" value="Genomic_DNA"/>
</dbReference>
<evidence type="ECO:0000256" key="1">
    <source>
        <dbReference type="ARBA" id="ARBA00007061"/>
    </source>
</evidence>
<dbReference type="Pfam" id="PF08540">
    <property type="entry name" value="HMG_CoA_synt_C"/>
    <property type="match status" value="1"/>
</dbReference>
<organism evidence="7">
    <name type="scientific">uncultured marine group II/III euryarchaeote KM3_01_B07</name>
    <dbReference type="NCBI Taxonomy" id="1457832"/>
    <lineage>
        <taxon>Archaea</taxon>
        <taxon>Methanobacteriati</taxon>
        <taxon>Methanobacteriota</taxon>
        <taxon>environmental samples</taxon>
    </lineage>
</organism>